<accession>A0A1H6AZ46</accession>
<evidence type="ECO:0000313" key="4">
    <source>
        <dbReference type="Proteomes" id="UP000236740"/>
    </source>
</evidence>
<feature type="compositionally biased region" description="Acidic residues" evidence="1">
    <location>
        <begin position="94"/>
        <end position="104"/>
    </location>
</feature>
<dbReference type="OrthoDB" id="170608at2157"/>
<gene>
    <name evidence="3" type="ORF">SAMN04488133_2577</name>
</gene>
<name>A0A1H6AZ46_9EURY</name>
<protein>
    <recommendedName>
        <fullName evidence="2">DUF7409 domain-containing protein</fullName>
    </recommendedName>
</protein>
<dbReference type="AlphaFoldDB" id="A0A1H6AZ46"/>
<evidence type="ECO:0000256" key="1">
    <source>
        <dbReference type="SAM" id="MobiDB-lite"/>
    </source>
</evidence>
<feature type="compositionally biased region" description="Basic and acidic residues" evidence="1">
    <location>
        <begin position="255"/>
        <end position="267"/>
    </location>
</feature>
<sequence length="331" mass="34515">MTEDEGDERAFDAGESDATAEEGSGWSAVPDVGDDDLEIPLPWNTVSGGGSDPDGIETGNADEADSGSADEADRGTAGEVAGDEGGDGEAPTESGEETADPETFEDVRFVGPKSAAVLRDSAVSLSDLVEKRVAYRDLTEAGVNPGVAAKIRREHSLSWSLDGGGTDLDRRSTQVRGLDDDERAWIAASSGWSDESAATETDGSGDATEAEAAWRARTDDAATPSGGEDRPQTAGEAAWRDGTGAGVGASESDESVERSDVDAESAWREQSVPTPVTALDDIDERAAATLRRAGIGSVRRLATADPESVADALELGRDEVETWCRLAREHE</sequence>
<dbReference type="InterPro" id="IPR010995">
    <property type="entry name" value="DNA_repair_Rad51/TF_NusA_a-hlx"/>
</dbReference>
<organism evidence="3 4">
    <name type="scientific">Halobellus limi</name>
    <dbReference type="NCBI Taxonomy" id="699433"/>
    <lineage>
        <taxon>Archaea</taxon>
        <taxon>Methanobacteriati</taxon>
        <taxon>Methanobacteriota</taxon>
        <taxon>Stenosarchaea group</taxon>
        <taxon>Halobacteria</taxon>
        <taxon>Halobacteriales</taxon>
        <taxon>Haloferacaceae</taxon>
        <taxon>Halobellus</taxon>
    </lineage>
</organism>
<reference evidence="3 4" key="1">
    <citation type="submission" date="2016-10" db="EMBL/GenBank/DDBJ databases">
        <authorList>
            <person name="de Groot N.N."/>
        </authorList>
    </citation>
    <scope>NUCLEOTIDE SEQUENCE [LARGE SCALE GENOMIC DNA]</scope>
    <source>
        <strain evidence="3 4">CGMCC 1.10331</strain>
    </source>
</reference>
<evidence type="ECO:0000313" key="3">
    <source>
        <dbReference type="EMBL" id="SEG53307.1"/>
    </source>
</evidence>
<dbReference type="RefSeq" id="WP_200820908.1">
    <property type="nucleotide sequence ID" value="NZ_CP031311.1"/>
</dbReference>
<dbReference type="EMBL" id="FNVN01000003">
    <property type="protein sequence ID" value="SEG53307.1"/>
    <property type="molecule type" value="Genomic_DNA"/>
</dbReference>
<dbReference type="SUPFAM" id="SSF47794">
    <property type="entry name" value="Rad51 N-terminal domain-like"/>
    <property type="match status" value="1"/>
</dbReference>
<feature type="domain" description="DUF7409" evidence="2">
    <location>
        <begin position="107"/>
        <end position="153"/>
    </location>
</feature>
<dbReference type="GeneID" id="39858251"/>
<feature type="compositionally biased region" description="Acidic residues" evidence="1">
    <location>
        <begin position="60"/>
        <end position="70"/>
    </location>
</feature>
<feature type="region of interest" description="Disordered" evidence="1">
    <location>
        <begin position="1"/>
        <end position="106"/>
    </location>
</feature>
<evidence type="ECO:0000259" key="2">
    <source>
        <dbReference type="Pfam" id="PF24158"/>
    </source>
</evidence>
<dbReference type="GO" id="GO:0000166">
    <property type="term" value="F:nucleotide binding"/>
    <property type="evidence" value="ECO:0007669"/>
    <property type="project" value="InterPro"/>
</dbReference>
<dbReference type="Gene3D" id="1.10.150.20">
    <property type="entry name" value="5' to 3' exonuclease, C-terminal subdomain"/>
    <property type="match status" value="1"/>
</dbReference>
<dbReference type="Proteomes" id="UP000236740">
    <property type="component" value="Unassembled WGS sequence"/>
</dbReference>
<feature type="region of interest" description="Disordered" evidence="1">
    <location>
        <begin position="186"/>
        <end position="278"/>
    </location>
</feature>
<feature type="compositionally biased region" description="Polar residues" evidence="1">
    <location>
        <begin position="190"/>
        <end position="202"/>
    </location>
</feature>
<proteinExistence type="predicted"/>
<keyword evidence="4" id="KW-1185">Reference proteome</keyword>
<dbReference type="Pfam" id="PF14520">
    <property type="entry name" value="HHH_5"/>
    <property type="match status" value="1"/>
</dbReference>
<dbReference type="Pfam" id="PF24158">
    <property type="entry name" value="DUF7409"/>
    <property type="match status" value="1"/>
</dbReference>
<dbReference type="InterPro" id="IPR055832">
    <property type="entry name" value="DUF7409"/>
</dbReference>